<reference evidence="2" key="1">
    <citation type="submission" date="2016-10" db="EMBL/GenBank/DDBJ databases">
        <authorList>
            <person name="Varghese N."/>
            <person name="Submissions S."/>
        </authorList>
    </citation>
    <scope>NUCLEOTIDE SEQUENCE [LARGE SCALE GENOMIC DNA]</scope>
    <source>
        <strain evidence="2">S6-262</strain>
    </source>
</reference>
<keyword evidence="2" id="KW-1185">Reference proteome</keyword>
<dbReference type="AlphaFoldDB" id="A0A1H8ATW8"/>
<accession>A0A1H8ATW8</accession>
<proteinExistence type="predicted"/>
<dbReference type="EMBL" id="FOCF01000002">
    <property type="protein sequence ID" value="SEM73414.1"/>
    <property type="molecule type" value="Genomic_DNA"/>
</dbReference>
<evidence type="ECO:0000313" key="1">
    <source>
        <dbReference type="EMBL" id="SEM73414.1"/>
    </source>
</evidence>
<dbReference type="RefSeq" id="WP_093664401.1">
    <property type="nucleotide sequence ID" value="NZ_FOCF01000002.1"/>
</dbReference>
<name>A0A1H8ATW8_9SPHN</name>
<dbReference type="STRING" id="1166340.SAMN05192583_1034"/>
<dbReference type="Proteomes" id="UP000199206">
    <property type="component" value="Unassembled WGS sequence"/>
</dbReference>
<protein>
    <submittedName>
        <fullName evidence="1">Uncharacterized protein</fullName>
    </submittedName>
</protein>
<organism evidence="1 2">
    <name type="scientific">Sphingomonas gellani</name>
    <dbReference type="NCBI Taxonomy" id="1166340"/>
    <lineage>
        <taxon>Bacteria</taxon>
        <taxon>Pseudomonadati</taxon>
        <taxon>Pseudomonadota</taxon>
        <taxon>Alphaproteobacteria</taxon>
        <taxon>Sphingomonadales</taxon>
        <taxon>Sphingomonadaceae</taxon>
        <taxon>Sphingomonas</taxon>
    </lineage>
</organism>
<sequence length="75" mass="8303">MRGVLIQVDARDPDTLAIVTLRMASVDDSRVCHLNDTVWWPVISKLPKLAYDLFSGAFDGKVETPTSDVVFQLAP</sequence>
<gene>
    <name evidence="1" type="ORF">SAMN05192583_1034</name>
</gene>
<dbReference type="OrthoDB" id="7555788at2"/>
<evidence type="ECO:0000313" key="2">
    <source>
        <dbReference type="Proteomes" id="UP000199206"/>
    </source>
</evidence>